<evidence type="ECO:0000256" key="14">
    <source>
        <dbReference type="RuleBase" id="RU368034"/>
    </source>
</evidence>
<evidence type="ECO:0000256" key="12">
    <source>
        <dbReference type="ARBA" id="ARBA00045908"/>
    </source>
</evidence>
<evidence type="ECO:0000256" key="9">
    <source>
        <dbReference type="ARBA" id="ARBA00022989"/>
    </source>
</evidence>
<evidence type="ECO:0000256" key="8">
    <source>
        <dbReference type="ARBA" id="ARBA00022982"/>
    </source>
</evidence>
<evidence type="ECO:0000256" key="6">
    <source>
        <dbReference type="ARBA" id="ARBA00022692"/>
    </source>
</evidence>
<organism evidence="15">
    <name type="scientific">Xenopsylla cheopis</name>
    <name type="common">Oriental rat flea</name>
    <name type="synonym">Pulex cheopis</name>
    <dbReference type="NCBI Taxonomy" id="163159"/>
    <lineage>
        <taxon>Eukaryota</taxon>
        <taxon>Metazoa</taxon>
        <taxon>Ecdysozoa</taxon>
        <taxon>Arthropoda</taxon>
        <taxon>Hexapoda</taxon>
        <taxon>Insecta</taxon>
        <taxon>Pterygota</taxon>
        <taxon>Neoptera</taxon>
        <taxon>Endopterygota</taxon>
        <taxon>Siphonaptera</taxon>
        <taxon>Pulicidae</taxon>
        <taxon>Xenopsyllinae</taxon>
        <taxon>Xenopsylla</taxon>
    </lineage>
</organism>
<dbReference type="AlphaFoldDB" id="A0A6M2DHD6"/>
<keyword evidence="15" id="KW-0830">Ubiquinone</keyword>
<keyword evidence="5 14" id="KW-0679">Respiratory chain</keyword>
<dbReference type="EMBL" id="GIIL01001770">
    <property type="protein sequence ID" value="NOV45496.1"/>
    <property type="molecule type" value="Transcribed_RNA"/>
</dbReference>
<keyword evidence="8 14" id="KW-0249">Electron transport</keyword>
<keyword evidence="6 14" id="KW-0812">Transmembrane</keyword>
<comment type="function">
    <text evidence="12">Accessory subunit of the mitochondrial membrane respiratory chain NADH dehydrogenase (Complex I), that is believed not to be involved in catalysis. Complex I functions in the transfer of electrons from NADH to the respiratory chain. The immediate electron acceptor for the enzyme is believed to be ubiquinone. Involved in the interferon/all-trans-retinoic acid (IFN/RA) induced cell death. This apoptotic activity is inhibited by interaction with viral IRF1. Prevents the transactivation of STAT3 target genes. May play a role in CARD15-mediated innate mucosal responses and serve to regulate intestinal epithelial cell responses to microbes.</text>
</comment>
<dbReference type="GO" id="GO:0005743">
    <property type="term" value="C:mitochondrial inner membrane"/>
    <property type="evidence" value="ECO:0007669"/>
    <property type="project" value="UniProtKB-SubCell"/>
</dbReference>
<dbReference type="PANTHER" id="PTHR12966:SF0">
    <property type="entry name" value="NADH DEHYDROGENASE [UBIQUINONE] 1 ALPHA SUBCOMPLEX SUBUNIT 13"/>
    <property type="match status" value="1"/>
</dbReference>
<accession>A0A6M2DHD6</accession>
<name>A0A6M2DHD6_XENCH</name>
<keyword evidence="11 14" id="KW-0472">Membrane</keyword>
<dbReference type="InterPro" id="IPR009346">
    <property type="entry name" value="GRIM-19"/>
</dbReference>
<sequence length="150" mass="17660">MEATLRKQDLPPEGGYKPINFKRVPAKTFFSGYTCFGILFAVTGVGAYLYTLNWRMLRRQKIEMRSARIALHPLLLAERDREYLKQLRRNRDEEAKLMANVKGWEVGKLYGEPVYKMSPKDKLNDPLCVEFYVHANYKDFAERVNLEYWG</sequence>
<reference evidence="15" key="1">
    <citation type="submission" date="2020-03" db="EMBL/GenBank/DDBJ databases">
        <title>Transcriptomic Profiling of the Digestive Tract of the Rat Flea, Xenopsylla cheopis, Following Blood Feeding and Infection with Yersinia pestis.</title>
        <authorList>
            <person name="Bland D.M."/>
            <person name="Martens C.A."/>
            <person name="Virtaneva K."/>
            <person name="Kanakabandi K."/>
            <person name="Long D."/>
            <person name="Rosenke R."/>
            <person name="Saturday G.A."/>
            <person name="Hoyt F.H."/>
            <person name="Bruno D.P."/>
            <person name="Ribeiro J.M.C."/>
            <person name="Hinnebusch J."/>
        </authorList>
    </citation>
    <scope>NUCLEOTIDE SEQUENCE</scope>
</reference>
<protein>
    <recommendedName>
        <fullName evidence="3 14">NADH dehydrogenase [ubiquinone] 1 alpha subcomplex subunit 13</fullName>
    </recommendedName>
</protein>
<evidence type="ECO:0000256" key="5">
    <source>
        <dbReference type="ARBA" id="ARBA00022660"/>
    </source>
</evidence>
<dbReference type="Pfam" id="PF06212">
    <property type="entry name" value="GRIM-19"/>
    <property type="match status" value="1"/>
</dbReference>
<dbReference type="PANTHER" id="PTHR12966">
    <property type="entry name" value="NADH DEHYDROGENASE UBIQUINONE 1 ALPHA SUBCOMPLEX SUBUNIT 13"/>
    <property type="match status" value="1"/>
</dbReference>
<comment type="subcellular location">
    <subcellularLocation>
        <location evidence="1 14">Mitochondrion inner membrane</location>
        <topology evidence="1 14">Single-pass membrane protein</topology>
        <orientation evidence="1 14">Matrix side</orientation>
    </subcellularLocation>
</comment>
<dbReference type="GO" id="GO:0045271">
    <property type="term" value="C:respiratory chain complex I"/>
    <property type="evidence" value="ECO:0007669"/>
    <property type="project" value="UniProtKB-UniRule"/>
</dbReference>
<keyword evidence="9 14" id="KW-1133">Transmembrane helix</keyword>
<evidence type="ECO:0000256" key="7">
    <source>
        <dbReference type="ARBA" id="ARBA00022792"/>
    </source>
</evidence>
<evidence type="ECO:0000256" key="3">
    <source>
        <dbReference type="ARBA" id="ARBA00018192"/>
    </source>
</evidence>
<proteinExistence type="inferred from homology"/>
<comment type="function">
    <text evidence="14">Complex I functions in the transfer of electrons from NADH to the respiratory chain. Accessory subunit of the mitochondrial membrane respiratory chain NADH dehydrogenase (Complex I), that is believed not to be involved in catalysis.</text>
</comment>
<keyword evidence="10 14" id="KW-0496">Mitochondrion</keyword>
<keyword evidence="4 14" id="KW-0813">Transport</keyword>
<evidence type="ECO:0000256" key="4">
    <source>
        <dbReference type="ARBA" id="ARBA00022448"/>
    </source>
</evidence>
<evidence type="ECO:0000256" key="2">
    <source>
        <dbReference type="ARBA" id="ARBA00007312"/>
    </source>
</evidence>
<evidence type="ECO:0000256" key="1">
    <source>
        <dbReference type="ARBA" id="ARBA00004298"/>
    </source>
</evidence>
<evidence type="ECO:0000313" key="15">
    <source>
        <dbReference type="EMBL" id="NOV45496.1"/>
    </source>
</evidence>
<evidence type="ECO:0000256" key="11">
    <source>
        <dbReference type="ARBA" id="ARBA00023136"/>
    </source>
</evidence>
<evidence type="ECO:0000256" key="10">
    <source>
        <dbReference type="ARBA" id="ARBA00023128"/>
    </source>
</evidence>
<feature type="transmembrane region" description="Helical" evidence="14">
    <location>
        <begin position="30"/>
        <end position="51"/>
    </location>
</feature>
<comment type="subunit">
    <text evidence="13">Complex I is composed of 45 different subunits. Interacts with CARD15, but not with CARD4. Interacts with STAT3, but not with STAT1, STAT2 and STAT5A. Interacts with OLFM4.</text>
</comment>
<keyword evidence="7 14" id="KW-0999">Mitochondrion inner membrane</keyword>
<comment type="similarity">
    <text evidence="2 14">Belongs to the complex I NDUFA13 subunit family.</text>
</comment>
<evidence type="ECO:0000256" key="13">
    <source>
        <dbReference type="ARBA" id="ARBA00046797"/>
    </source>
</evidence>